<comment type="caution">
    <text evidence="1">The sequence shown here is derived from an EMBL/GenBank/DDBJ whole genome shotgun (WGS) entry which is preliminary data.</text>
</comment>
<dbReference type="RefSeq" id="WP_048507879.1">
    <property type="nucleotide sequence ID" value="NZ_LFND01000006.1"/>
</dbReference>
<dbReference type="Proteomes" id="UP000036261">
    <property type="component" value="Unassembled WGS sequence"/>
</dbReference>
<proteinExistence type="predicted"/>
<reference evidence="1 2" key="1">
    <citation type="journal article" date="2013" name="Int. J. Syst. Evol. Microbiol.">
        <title>Chryseobacterium angstadtii sp. nov., isolated from a newt tank.</title>
        <authorList>
            <person name="Kirk K.E."/>
            <person name="Hoffman J.A."/>
            <person name="Smith K.A."/>
            <person name="Strahan B.L."/>
            <person name="Failor K.C."/>
            <person name="Krebs J.E."/>
            <person name="Gale A.N."/>
            <person name="Do T.D."/>
            <person name="Sontag T.C."/>
            <person name="Batties A.M."/>
            <person name="Mistiszyn K."/>
            <person name="Newman J.D."/>
        </authorList>
    </citation>
    <scope>NUCLEOTIDE SEQUENCE [LARGE SCALE GENOMIC DNA]</scope>
    <source>
        <strain evidence="1 2">KM</strain>
    </source>
</reference>
<name>A0A0J7I1Q0_9FLAO</name>
<dbReference type="OrthoDB" id="2972467at2"/>
<organism evidence="1 2">
    <name type="scientific">Chryseobacterium angstadtii</name>
    <dbReference type="NCBI Taxonomy" id="558151"/>
    <lineage>
        <taxon>Bacteria</taxon>
        <taxon>Pseudomonadati</taxon>
        <taxon>Bacteroidota</taxon>
        <taxon>Flavobacteriia</taxon>
        <taxon>Flavobacteriales</taxon>
        <taxon>Weeksellaceae</taxon>
        <taxon>Chryseobacterium group</taxon>
        <taxon>Chryseobacterium</taxon>
    </lineage>
</organism>
<dbReference type="PATRIC" id="fig|558151.6.peg.3584"/>
<evidence type="ECO:0000313" key="2">
    <source>
        <dbReference type="Proteomes" id="UP000036261"/>
    </source>
</evidence>
<dbReference type="EMBL" id="LFND01000006">
    <property type="protein sequence ID" value="KMQ59944.1"/>
    <property type="molecule type" value="Genomic_DNA"/>
</dbReference>
<gene>
    <name evidence="1" type="ORF">ACM46_16935</name>
</gene>
<evidence type="ECO:0000313" key="1">
    <source>
        <dbReference type="EMBL" id="KMQ59944.1"/>
    </source>
</evidence>
<dbReference type="AlphaFoldDB" id="A0A0J7I1Q0"/>
<protein>
    <recommendedName>
        <fullName evidence="3">Tox-MPTase3 domain-containing protein</fullName>
    </recommendedName>
</protein>
<dbReference type="Gene3D" id="2.180.10.10">
    <property type="entry name" value="RHS repeat-associated core"/>
    <property type="match status" value="1"/>
</dbReference>
<accession>A0A0J7I1Q0</accession>
<sequence length="171" mass="19606">MSYYFCHQLVENKILKFKSKGRIICSYLFDGQLNSTEVLEENNYYPFGLKHEGYNALTGNPAYNYGYNGKELQKETGWSDYGARMYMADIGLTNLIYMSAVVAHESSHWGDHIKRTVKYNDTGLSSTYGDVENFFENRAFGGRMGSYSSGISVYIKNYVQSNFILLKSIFK</sequence>
<evidence type="ECO:0008006" key="3">
    <source>
        <dbReference type="Google" id="ProtNLM"/>
    </source>
</evidence>
<dbReference type="STRING" id="558151.ACM46_16935"/>
<keyword evidence="2" id="KW-1185">Reference proteome</keyword>